<sequence length="128" mass="14253">MFSKLKAAAISALVGITALTAVPATAQESGVYLNFGGRGDTGAGVYFGDDSRVQYREDRRYYRDRRDRRDRWARECTPGRALDKAERMGVRRARVADVSRRTITVVGRSRGDRAVITFARAPRCPIIG</sequence>
<gene>
    <name evidence="2" type="ORF">SAMN04488498_106209</name>
</gene>
<reference evidence="2 3" key="1">
    <citation type="submission" date="2016-10" db="EMBL/GenBank/DDBJ databases">
        <authorList>
            <person name="Varghese N."/>
            <person name="Submissions S."/>
        </authorList>
    </citation>
    <scope>NUCLEOTIDE SEQUENCE [LARGE SCALE GENOMIC DNA]</scope>
    <source>
        <strain evidence="2 3">DSM 21822</strain>
    </source>
</reference>
<dbReference type="OrthoDB" id="8453806at2"/>
<accession>A0A1I3ZMW2</accession>
<name>A0A1I3ZMW2_9HYPH</name>
<feature type="signal peptide" evidence="1">
    <location>
        <begin position="1"/>
        <end position="26"/>
    </location>
</feature>
<evidence type="ECO:0000313" key="2">
    <source>
        <dbReference type="EMBL" id="SFK45402.1"/>
    </source>
</evidence>
<organism evidence="2 3">
    <name type="scientific">Neomesorhizobium albiziae</name>
    <dbReference type="NCBI Taxonomy" id="335020"/>
    <lineage>
        <taxon>Bacteria</taxon>
        <taxon>Pseudomonadati</taxon>
        <taxon>Pseudomonadota</taxon>
        <taxon>Alphaproteobacteria</taxon>
        <taxon>Hyphomicrobiales</taxon>
        <taxon>Phyllobacteriaceae</taxon>
        <taxon>Neomesorhizobium</taxon>
    </lineage>
</organism>
<keyword evidence="3" id="KW-1185">Reference proteome</keyword>
<keyword evidence="1" id="KW-0732">Signal</keyword>
<evidence type="ECO:0000256" key="1">
    <source>
        <dbReference type="SAM" id="SignalP"/>
    </source>
</evidence>
<dbReference type="AlphaFoldDB" id="A0A1I3ZMW2"/>
<proteinExistence type="predicted"/>
<dbReference type="Proteomes" id="UP000323300">
    <property type="component" value="Unassembled WGS sequence"/>
</dbReference>
<feature type="chain" id="PRO_5009302472" evidence="1">
    <location>
        <begin position="27"/>
        <end position="128"/>
    </location>
</feature>
<dbReference type="EMBL" id="FOSL01000006">
    <property type="protein sequence ID" value="SFK45402.1"/>
    <property type="molecule type" value="Genomic_DNA"/>
</dbReference>
<dbReference type="RefSeq" id="WP_149760559.1">
    <property type="nucleotide sequence ID" value="NZ_BSPE01000031.1"/>
</dbReference>
<protein>
    <submittedName>
        <fullName evidence="2">Uncharacterized protein</fullName>
    </submittedName>
</protein>
<evidence type="ECO:0000313" key="3">
    <source>
        <dbReference type="Proteomes" id="UP000323300"/>
    </source>
</evidence>